<dbReference type="EC" id="7.1.1.-" evidence="5"/>
<dbReference type="Pfam" id="PF00361">
    <property type="entry name" value="Proton_antipo_M"/>
    <property type="match status" value="1"/>
</dbReference>
<reference evidence="8 9" key="1">
    <citation type="journal article" date="2020" name="Front. Microbiol.">
        <title>Single-cell genomics of novel Actinobacteria with the Wood-Ljungdahl pathway discovered in a serpentinizing system.</title>
        <authorList>
            <person name="Merino N."/>
            <person name="Kawai M."/>
            <person name="Boyd E.S."/>
            <person name="Colman D.R."/>
            <person name="McGlynn S.E."/>
            <person name="Nealson K.H."/>
            <person name="Kurokawa K."/>
            <person name="Hongoh Y."/>
        </authorList>
    </citation>
    <scope>NUCLEOTIDE SEQUENCE [LARGE SCALE GENOMIC DNA]</scope>
    <source>
        <strain evidence="8 9">S42</strain>
    </source>
</reference>
<evidence type="ECO:0000256" key="3">
    <source>
        <dbReference type="ARBA" id="ARBA00022989"/>
    </source>
</evidence>
<dbReference type="GO" id="GO:0042773">
    <property type="term" value="P:ATP synthesis coupled electron transport"/>
    <property type="evidence" value="ECO:0007669"/>
    <property type="project" value="InterPro"/>
</dbReference>
<feature type="transmembrane region" description="Helical" evidence="5">
    <location>
        <begin position="237"/>
        <end position="261"/>
    </location>
</feature>
<dbReference type="EMBL" id="BLSA01000026">
    <property type="protein sequence ID" value="GFP32043.1"/>
    <property type="molecule type" value="Genomic_DNA"/>
</dbReference>
<feature type="transmembrane region" description="Helical" evidence="5">
    <location>
        <begin position="441"/>
        <end position="462"/>
    </location>
</feature>
<keyword evidence="5" id="KW-0520">NAD</keyword>
<feature type="transmembrane region" description="Helical" evidence="5">
    <location>
        <begin position="155"/>
        <end position="178"/>
    </location>
</feature>
<keyword evidence="2 5" id="KW-0812">Transmembrane</keyword>
<keyword evidence="5" id="KW-1278">Translocase</keyword>
<dbReference type="PANTHER" id="PTHR22773">
    <property type="entry name" value="NADH DEHYDROGENASE"/>
    <property type="match status" value="1"/>
</dbReference>
<evidence type="ECO:0000256" key="4">
    <source>
        <dbReference type="ARBA" id="ARBA00023136"/>
    </source>
</evidence>
<comment type="function">
    <text evidence="5">NDH-1 shuttles electrons from NADH, via FMN and iron-sulfur (Fe-S) centers, to quinones in the respiratory chain. The immediate electron acceptor for the enzyme in this species is believed to be a menaquinone. Couples the redox reaction to proton translocation (for every two electrons transferred, four hydrogen ions are translocated across the cytoplasmic membrane), and thus conserves the redox energy in a proton gradient.</text>
</comment>
<dbReference type="AlphaFoldDB" id="A0A6V8PIC0"/>
<feature type="transmembrane region" description="Helical" evidence="5">
    <location>
        <begin position="267"/>
        <end position="289"/>
    </location>
</feature>
<keyword evidence="4 5" id="KW-0472">Membrane</keyword>
<sequence>MNLNLLLPEIIVFSFSLMVLFVSLFWNNRKPSLTLGLMSIAGLLLAIGAFVVIPRVGATAFGGMFVADGFSLFFRVLFLNLAAMIVLLAIDFMREFQRHLGEFYFLLLIVALGAMLMSSANDLIMIFLALELLSLPSYILVGFAKRDPRSNEAALKYFLLGVLASAMLLYGMSLIFGLTGSTGLVDIASKFEASGGSAGPALLVAIIMIIAGFGFKIAAVPFHFWSPDTYEGAPTSVTVLLATLSMIGGFVGLYRLFFIALPDYLDIWTKVIFILAFLSMTMGSLIAMSQDNLKRLLAYSGIAHGGYILIAFSVATFDSQWSVLVYFLAYIFMTVGAFAVAMVVERARGSSEISALGGLGYSNPFLGVTMTIFMMSLVGLPPFAGFIGKLYVFKSAVEGGALFLVLVAIVTSVISLYFYLKVVRQIYFVKGDGEAVPTPNLSFAVIALCAIYTILICLYPEFFTRIALAAIS</sequence>
<comment type="caution">
    <text evidence="8">The sequence shown here is derived from an EMBL/GenBank/DDBJ whole genome shotgun (WGS) entry which is preliminary data.</text>
</comment>
<feature type="transmembrane region" description="Helical" evidence="5">
    <location>
        <begin position="100"/>
        <end position="117"/>
    </location>
</feature>
<keyword evidence="5" id="KW-1003">Cell membrane</keyword>
<dbReference type="InterPro" id="IPR003918">
    <property type="entry name" value="NADH_UbQ_OxRdtase"/>
</dbReference>
<dbReference type="GO" id="GO:0050136">
    <property type="term" value="F:NADH dehydrogenase (quinone) (non-electrogenic) activity"/>
    <property type="evidence" value="ECO:0007669"/>
    <property type="project" value="UniProtKB-UniRule"/>
</dbReference>
<comment type="catalytic activity">
    <reaction evidence="5">
        <text>a quinone + NADH + 5 H(+)(in) = a quinol + NAD(+) + 4 H(+)(out)</text>
        <dbReference type="Rhea" id="RHEA:57888"/>
        <dbReference type="ChEBI" id="CHEBI:15378"/>
        <dbReference type="ChEBI" id="CHEBI:24646"/>
        <dbReference type="ChEBI" id="CHEBI:57540"/>
        <dbReference type="ChEBI" id="CHEBI:57945"/>
        <dbReference type="ChEBI" id="CHEBI:132124"/>
    </reaction>
</comment>
<evidence type="ECO:0000256" key="6">
    <source>
        <dbReference type="RuleBase" id="RU000320"/>
    </source>
</evidence>
<feature type="transmembrane region" description="Helical" evidence="5">
    <location>
        <begin position="198"/>
        <end position="225"/>
    </location>
</feature>
<evidence type="ECO:0000256" key="1">
    <source>
        <dbReference type="ARBA" id="ARBA00004127"/>
    </source>
</evidence>
<dbReference type="NCBIfam" id="TIGR01770">
    <property type="entry name" value="NDH_I_N"/>
    <property type="match status" value="1"/>
</dbReference>
<feature type="transmembrane region" description="Helical" evidence="5">
    <location>
        <begin position="365"/>
        <end position="388"/>
    </location>
</feature>
<dbReference type="HAMAP" id="MF_00445">
    <property type="entry name" value="NDH1_NuoN_1"/>
    <property type="match status" value="1"/>
</dbReference>
<feature type="transmembrane region" description="Helical" evidence="5">
    <location>
        <begin position="323"/>
        <end position="344"/>
    </location>
</feature>
<dbReference type="InterPro" id="IPR010096">
    <property type="entry name" value="NADH-Q_OxRdtase_suN/2"/>
</dbReference>
<dbReference type="GO" id="GO:0048038">
    <property type="term" value="F:quinone binding"/>
    <property type="evidence" value="ECO:0007669"/>
    <property type="project" value="UniProtKB-KW"/>
</dbReference>
<evidence type="ECO:0000256" key="2">
    <source>
        <dbReference type="ARBA" id="ARBA00022692"/>
    </source>
</evidence>
<feature type="transmembrane region" description="Helical" evidence="5">
    <location>
        <begin position="400"/>
        <end position="420"/>
    </location>
</feature>
<comment type="similarity">
    <text evidence="5">Belongs to the complex I subunit 2 family.</text>
</comment>
<feature type="transmembrane region" description="Helical" evidence="5">
    <location>
        <begin position="6"/>
        <end position="26"/>
    </location>
</feature>
<gene>
    <name evidence="5" type="primary">nuoN</name>
    <name evidence="8" type="ORF">HKBW3S42_00348</name>
</gene>
<keyword evidence="5" id="KW-0874">Quinone</keyword>
<comment type="subcellular location">
    <subcellularLocation>
        <location evidence="5">Cell membrane</location>
        <topology evidence="5">Multi-pass membrane protein</topology>
    </subcellularLocation>
    <subcellularLocation>
        <location evidence="1">Endomembrane system</location>
        <topology evidence="1">Multi-pass membrane protein</topology>
    </subcellularLocation>
    <subcellularLocation>
        <location evidence="6">Membrane</location>
        <topology evidence="6">Multi-pass membrane protein</topology>
    </subcellularLocation>
</comment>
<dbReference type="GO" id="GO:0008137">
    <property type="term" value="F:NADH dehydrogenase (ubiquinone) activity"/>
    <property type="evidence" value="ECO:0007669"/>
    <property type="project" value="InterPro"/>
</dbReference>
<feature type="transmembrane region" description="Helical" evidence="5">
    <location>
        <begin position="73"/>
        <end position="93"/>
    </location>
</feature>
<comment type="subunit">
    <text evidence="5">NDH-1 is composed of 14 different subunits. Subunits NuoA, H, J, K, L, M, N constitute the membrane sector of the complex.</text>
</comment>
<name>A0A6V8PIC0_9ACTN</name>
<organism evidence="8 9">
    <name type="scientific">Candidatus Hakubella thermalkaliphila</name>
    <dbReference type="NCBI Taxonomy" id="2754717"/>
    <lineage>
        <taxon>Bacteria</taxon>
        <taxon>Bacillati</taxon>
        <taxon>Actinomycetota</taxon>
        <taxon>Actinomycetota incertae sedis</taxon>
        <taxon>Candidatus Hakubellales</taxon>
        <taxon>Candidatus Hakubellaceae</taxon>
        <taxon>Candidatus Hakubella</taxon>
    </lineage>
</organism>
<dbReference type="InterPro" id="IPR001750">
    <property type="entry name" value="ND/Mrp_TM"/>
</dbReference>
<feature type="transmembrane region" description="Helical" evidence="5">
    <location>
        <begin position="123"/>
        <end position="143"/>
    </location>
</feature>
<evidence type="ECO:0000259" key="7">
    <source>
        <dbReference type="Pfam" id="PF00361"/>
    </source>
</evidence>
<proteinExistence type="inferred from homology"/>
<feature type="transmembrane region" description="Helical" evidence="5">
    <location>
        <begin position="33"/>
        <end position="53"/>
    </location>
</feature>
<dbReference type="PRINTS" id="PR01437">
    <property type="entry name" value="NUOXDRDTASE4"/>
</dbReference>
<protein>
    <recommendedName>
        <fullName evidence="5">NADH-quinone oxidoreductase subunit N</fullName>
        <ecNumber evidence="5">7.1.1.-</ecNumber>
    </recommendedName>
    <alternativeName>
        <fullName evidence="5">NADH dehydrogenase I subunit N</fullName>
    </alternativeName>
    <alternativeName>
        <fullName evidence="5">NDH-1 subunit N</fullName>
    </alternativeName>
</protein>
<dbReference type="Proteomes" id="UP000568877">
    <property type="component" value="Unassembled WGS sequence"/>
</dbReference>
<evidence type="ECO:0000313" key="8">
    <source>
        <dbReference type="EMBL" id="GFP32043.1"/>
    </source>
</evidence>
<evidence type="ECO:0000313" key="9">
    <source>
        <dbReference type="Proteomes" id="UP000568877"/>
    </source>
</evidence>
<dbReference type="GO" id="GO:0012505">
    <property type="term" value="C:endomembrane system"/>
    <property type="evidence" value="ECO:0007669"/>
    <property type="project" value="UniProtKB-SubCell"/>
</dbReference>
<accession>A0A6V8PIC0</accession>
<evidence type="ECO:0000256" key="5">
    <source>
        <dbReference type="HAMAP-Rule" id="MF_00445"/>
    </source>
</evidence>
<feature type="domain" description="NADH:quinone oxidoreductase/Mrp antiporter transmembrane" evidence="7">
    <location>
        <begin position="120"/>
        <end position="415"/>
    </location>
</feature>
<feature type="transmembrane region" description="Helical" evidence="5">
    <location>
        <begin position="296"/>
        <end position="317"/>
    </location>
</feature>
<keyword evidence="3 5" id="KW-1133">Transmembrane helix</keyword>
<dbReference type="GO" id="GO:0005886">
    <property type="term" value="C:plasma membrane"/>
    <property type="evidence" value="ECO:0007669"/>
    <property type="project" value="UniProtKB-SubCell"/>
</dbReference>
<keyword evidence="5" id="KW-0813">Transport</keyword>